<name>A0ACB6QXG2_9PLEO</name>
<keyword evidence="2" id="KW-1185">Reference proteome</keyword>
<dbReference type="EMBL" id="MU003504">
    <property type="protein sequence ID" value="KAF2471674.1"/>
    <property type="molecule type" value="Genomic_DNA"/>
</dbReference>
<proteinExistence type="predicted"/>
<organism evidence="1 2">
    <name type="scientific">Lindgomyces ingoldianus</name>
    <dbReference type="NCBI Taxonomy" id="673940"/>
    <lineage>
        <taxon>Eukaryota</taxon>
        <taxon>Fungi</taxon>
        <taxon>Dikarya</taxon>
        <taxon>Ascomycota</taxon>
        <taxon>Pezizomycotina</taxon>
        <taxon>Dothideomycetes</taxon>
        <taxon>Pleosporomycetidae</taxon>
        <taxon>Pleosporales</taxon>
        <taxon>Lindgomycetaceae</taxon>
        <taxon>Lindgomyces</taxon>
    </lineage>
</organism>
<evidence type="ECO:0000313" key="1">
    <source>
        <dbReference type="EMBL" id="KAF2471674.1"/>
    </source>
</evidence>
<sequence length="153" mass="17448">MPLWIIYHPPTTFTTPSTKSALSQAITKIYTAANLPAFYVNVLFIPIEPNSYYIGGVSRPSASAKPWIRITIQNIARTLPNEEVRDKFLGRIDEALKPFIEDQGYDWEYSVEETRRDLWKMNGLVPPMPGTKAEAKWAEENRAVKFEKEEGGL</sequence>
<gene>
    <name evidence="1" type="ORF">BDR25DRAFT_193697</name>
</gene>
<dbReference type="Proteomes" id="UP000799755">
    <property type="component" value="Unassembled WGS sequence"/>
</dbReference>
<protein>
    <submittedName>
        <fullName evidence="1">Uncharacterized protein</fullName>
    </submittedName>
</protein>
<comment type="caution">
    <text evidence="1">The sequence shown here is derived from an EMBL/GenBank/DDBJ whole genome shotgun (WGS) entry which is preliminary data.</text>
</comment>
<feature type="non-terminal residue" evidence="1">
    <location>
        <position position="153"/>
    </location>
</feature>
<reference evidence="1" key="1">
    <citation type="journal article" date="2020" name="Stud. Mycol.">
        <title>101 Dothideomycetes genomes: a test case for predicting lifestyles and emergence of pathogens.</title>
        <authorList>
            <person name="Haridas S."/>
            <person name="Albert R."/>
            <person name="Binder M."/>
            <person name="Bloem J."/>
            <person name="Labutti K."/>
            <person name="Salamov A."/>
            <person name="Andreopoulos B."/>
            <person name="Baker S."/>
            <person name="Barry K."/>
            <person name="Bills G."/>
            <person name="Bluhm B."/>
            <person name="Cannon C."/>
            <person name="Castanera R."/>
            <person name="Culley D."/>
            <person name="Daum C."/>
            <person name="Ezra D."/>
            <person name="Gonzalez J."/>
            <person name="Henrissat B."/>
            <person name="Kuo A."/>
            <person name="Liang C."/>
            <person name="Lipzen A."/>
            <person name="Lutzoni F."/>
            <person name="Magnuson J."/>
            <person name="Mondo S."/>
            <person name="Nolan M."/>
            <person name="Ohm R."/>
            <person name="Pangilinan J."/>
            <person name="Park H.-J."/>
            <person name="Ramirez L."/>
            <person name="Alfaro M."/>
            <person name="Sun H."/>
            <person name="Tritt A."/>
            <person name="Yoshinaga Y."/>
            <person name="Zwiers L.-H."/>
            <person name="Turgeon B."/>
            <person name="Goodwin S."/>
            <person name="Spatafora J."/>
            <person name="Crous P."/>
            <person name="Grigoriev I."/>
        </authorList>
    </citation>
    <scope>NUCLEOTIDE SEQUENCE</scope>
    <source>
        <strain evidence="1">ATCC 200398</strain>
    </source>
</reference>
<evidence type="ECO:0000313" key="2">
    <source>
        <dbReference type="Proteomes" id="UP000799755"/>
    </source>
</evidence>
<accession>A0ACB6QXG2</accession>